<organism evidence="11 12">
    <name type="scientific">Lentihominibacter hominis</name>
    <dbReference type="NCBI Taxonomy" id="2763645"/>
    <lineage>
        <taxon>Bacteria</taxon>
        <taxon>Bacillati</taxon>
        <taxon>Bacillota</taxon>
        <taxon>Clostridia</taxon>
        <taxon>Peptostreptococcales</taxon>
        <taxon>Anaerovoracaceae</taxon>
        <taxon>Lentihominibacter</taxon>
    </lineage>
</organism>
<keyword evidence="2 10" id="KW-0004">4Fe-4S</keyword>
<dbReference type="NCBIfam" id="TIGR00190">
    <property type="entry name" value="thiC"/>
    <property type="match status" value="1"/>
</dbReference>
<keyword evidence="5 10" id="KW-0862">Zinc</keyword>
<dbReference type="EMBL" id="JACRTA010000001">
    <property type="protein sequence ID" value="MBC8567692.1"/>
    <property type="molecule type" value="Genomic_DNA"/>
</dbReference>
<feature type="binding site" evidence="10">
    <location>
        <position position="164"/>
    </location>
    <ligand>
        <name>substrate</name>
    </ligand>
</feature>
<comment type="function">
    <text evidence="1 10">Catalyzes the synthesis of the hydroxymethylpyrimidine phosphate (HMP-P) moiety of thiamine from aminoimidazole ribotide (AIR) in a radical S-adenosyl-L-methionine (SAM)-dependent reaction.</text>
</comment>
<dbReference type="Gene3D" id="6.10.250.620">
    <property type="match status" value="1"/>
</dbReference>
<keyword evidence="12" id="KW-1185">Reference proteome</keyword>
<evidence type="ECO:0000256" key="9">
    <source>
        <dbReference type="ARBA" id="ARBA00023239"/>
    </source>
</evidence>
<evidence type="ECO:0000256" key="10">
    <source>
        <dbReference type="HAMAP-Rule" id="MF_00089"/>
    </source>
</evidence>
<keyword evidence="9 10" id="KW-0456">Lyase</keyword>
<protein>
    <recommendedName>
        <fullName evidence="10">Phosphomethylpyrimidine synthase</fullName>
        <ecNumber evidence="10">4.1.99.17</ecNumber>
    </recommendedName>
    <alternativeName>
        <fullName evidence="10">Hydroxymethylpyrimidine phosphate synthase</fullName>
        <shortName evidence="10">HMP-P synthase</shortName>
        <shortName evidence="10">HMP-phosphate synthase</shortName>
        <shortName evidence="10">HMPP synthase</shortName>
    </alternativeName>
    <alternativeName>
        <fullName evidence="10">Thiamine biosynthesis protein ThiC</fullName>
    </alternativeName>
</protein>
<dbReference type="GO" id="GO:0070284">
    <property type="term" value="F:phosphomethylpyrimidine synthase activity"/>
    <property type="evidence" value="ECO:0007669"/>
    <property type="project" value="UniProtKB-EC"/>
</dbReference>
<dbReference type="NCBIfam" id="NF009895">
    <property type="entry name" value="PRK13352.1"/>
    <property type="match status" value="1"/>
</dbReference>
<reference evidence="11" key="1">
    <citation type="submission" date="2020-08" db="EMBL/GenBank/DDBJ databases">
        <title>Genome public.</title>
        <authorList>
            <person name="Liu C."/>
            <person name="Sun Q."/>
        </authorList>
    </citation>
    <scope>NUCLEOTIDE SEQUENCE</scope>
    <source>
        <strain evidence="11">NSJ-24</strain>
    </source>
</reference>
<evidence type="ECO:0000256" key="8">
    <source>
        <dbReference type="ARBA" id="ARBA00023014"/>
    </source>
</evidence>
<evidence type="ECO:0000256" key="1">
    <source>
        <dbReference type="ARBA" id="ARBA00003175"/>
    </source>
</evidence>
<keyword evidence="7 10" id="KW-0408">Iron</keyword>
<keyword evidence="6 10" id="KW-0784">Thiamine biosynthesis</keyword>
<dbReference type="GO" id="GO:0051539">
    <property type="term" value="F:4 iron, 4 sulfur cluster binding"/>
    <property type="evidence" value="ECO:0007669"/>
    <property type="project" value="UniProtKB-KW"/>
</dbReference>
<comment type="caution">
    <text evidence="11">The sequence shown here is derived from an EMBL/GenBank/DDBJ whole genome shotgun (WGS) entry which is preliminary data.</text>
</comment>
<dbReference type="SFLD" id="SFLDS00113">
    <property type="entry name" value="Radical_SAM_Phosphomethylpyrim"/>
    <property type="match status" value="1"/>
</dbReference>
<feature type="binding site" evidence="10">
    <location>
        <position position="99"/>
    </location>
    <ligand>
        <name>substrate</name>
    </ligand>
</feature>
<feature type="binding site" evidence="10">
    <location>
        <position position="270"/>
    </location>
    <ligand>
        <name>Zn(2+)</name>
        <dbReference type="ChEBI" id="CHEBI:29105"/>
    </ligand>
</feature>
<dbReference type="GO" id="GO:0009229">
    <property type="term" value="P:thiamine diphosphate biosynthetic process"/>
    <property type="evidence" value="ECO:0007669"/>
    <property type="project" value="UniProtKB-UniRule"/>
</dbReference>
<dbReference type="RefSeq" id="WP_187524945.1">
    <property type="nucleotide sequence ID" value="NZ_JACRTA010000001.1"/>
</dbReference>
<comment type="pathway">
    <text evidence="10">Cofactor biosynthesis; thiamine diphosphate biosynthesis.</text>
</comment>
<feature type="binding site" evidence="10">
    <location>
        <begin position="186"/>
        <end position="188"/>
    </location>
    <ligand>
        <name>substrate</name>
    </ligand>
</feature>
<feature type="binding site" evidence="10">
    <location>
        <position position="412"/>
    </location>
    <ligand>
        <name>[4Fe-4S] cluster</name>
        <dbReference type="ChEBI" id="CHEBI:49883"/>
        <note>4Fe-4S-S-AdoMet</note>
    </ligand>
</feature>
<dbReference type="SFLD" id="SFLDF00407">
    <property type="entry name" value="phosphomethylpyrimidine_syntha"/>
    <property type="match status" value="1"/>
</dbReference>
<dbReference type="GO" id="GO:0009228">
    <property type="term" value="P:thiamine biosynthetic process"/>
    <property type="evidence" value="ECO:0007669"/>
    <property type="project" value="UniProtKB-UniRule"/>
</dbReference>
<feature type="binding site" evidence="10">
    <location>
        <position position="419"/>
    </location>
    <ligand>
        <name>[4Fe-4S] cluster</name>
        <dbReference type="ChEBI" id="CHEBI:49883"/>
        <note>4Fe-4S-S-AdoMet</note>
    </ligand>
</feature>
<dbReference type="SFLD" id="SFLDG01114">
    <property type="entry name" value="phosphomethylpyrimidine_syntha"/>
    <property type="match status" value="1"/>
</dbReference>
<evidence type="ECO:0000313" key="11">
    <source>
        <dbReference type="EMBL" id="MBC8567692.1"/>
    </source>
</evidence>
<dbReference type="InterPro" id="IPR038521">
    <property type="entry name" value="ThiC/Bza_core_dom"/>
</dbReference>
<comment type="cofactor">
    <cofactor evidence="10">
        <name>[4Fe-4S] cluster</name>
        <dbReference type="ChEBI" id="CHEBI:49883"/>
    </cofactor>
    <text evidence="10">Binds 1 [4Fe-4S] cluster per subunit. The cluster is coordinated with 3 cysteines and an exchangeable S-adenosyl-L-methionine.</text>
</comment>
<dbReference type="Proteomes" id="UP000610862">
    <property type="component" value="Unassembled WGS sequence"/>
</dbReference>
<dbReference type="Pfam" id="PF01964">
    <property type="entry name" value="ThiC_Rad_SAM"/>
    <property type="match status" value="1"/>
</dbReference>
<keyword evidence="3 10" id="KW-0949">S-adenosyl-L-methionine</keyword>
<dbReference type="EC" id="4.1.99.17" evidence="10"/>
<evidence type="ECO:0000256" key="5">
    <source>
        <dbReference type="ARBA" id="ARBA00022833"/>
    </source>
</evidence>
<comment type="similarity">
    <text evidence="10">Belongs to the ThiC family.</text>
</comment>
<feature type="binding site" evidence="10">
    <location>
        <position position="415"/>
    </location>
    <ligand>
        <name>[4Fe-4S] cluster</name>
        <dbReference type="ChEBI" id="CHEBI:49883"/>
        <note>4Fe-4S-S-AdoMet</note>
    </ligand>
</feature>
<feature type="binding site" evidence="10">
    <location>
        <position position="266"/>
    </location>
    <ligand>
        <name>substrate</name>
    </ligand>
</feature>
<keyword evidence="8 10" id="KW-0411">Iron-sulfur</keyword>
<dbReference type="GO" id="GO:0005829">
    <property type="term" value="C:cytosol"/>
    <property type="evidence" value="ECO:0007669"/>
    <property type="project" value="TreeGrafter"/>
</dbReference>
<feature type="binding site" evidence="10">
    <location>
        <position position="334"/>
    </location>
    <ligand>
        <name>Zn(2+)</name>
        <dbReference type="ChEBI" id="CHEBI:29105"/>
    </ligand>
</feature>
<sequence>MMNYTTQMDAARKGILTPQMETVAKKENMPVDKLRGLVAEGKAVICANKNHKCLDPEGIGSMLRTKINVNLGVSRDCKDYDIEMQKVMKAVDMGAEAIMDLSSHGNTQPFRQRLTSECPVMIGTVPVYDSVIHYQRDLSTLTAKDFIDVIRLHAEDGVDFVTLHCGITRKTIDQIRTHKRKTNIVSRGGSLVFAWMSMTGEENPFYEYYDEILDICEKYDVTISLGDACRPGCLADATDVCQIEELVRLGELTKRAWDHNVQVMVEGPGHVPLDQIAANMKIQQTICMGAPFYVLGPLVTDIAMGHDHITAAIGGAVAAMNGAAFLCYVTPAEHLALPDVDDVREGIIASKIAAHSADIAKGIQGARDIDDRMSDARRNLDWDEQFRCALDPEKAKAIRDSRSPEEDHSDTCSMCGKFCAVRSMNKALSGEYIDIL</sequence>
<evidence type="ECO:0000256" key="4">
    <source>
        <dbReference type="ARBA" id="ARBA00022723"/>
    </source>
</evidence>
<dbReference type="HAMAP" id="MF_00089">
    <property type="entry name" value="ThiC"/>
    <property type="match status" value="1"/>
</dbReference>
<dbReference type="InterPro" id="IPR037509">
    <property type="entry name" value="ThiC"/>
</dbReference>
<dbReference type="PANTHER" id="PTHR30557:SF1">
    <property type="entry name" value="PHOSPHOMETHYLPYRIMIDINE SYNTHASE, CHLOROPLASTIC"/>
    <property type="match status" value="1"/>
</dbReference>
<dbReference type="GO" id="GO:0008270">
    <property type="term" value="F:zinc ion binding"/>
    <property type="evidence" value="ECO:0007669"/>
    <property type="project" value="UniProtKB-UniRule"/>
</dbReference>
<accession>A0A926I958</accession>
<evidence type="ECO:0000256" key="3">
    <source>
        <dbReference type="ARBA" id="ARBA00022691"/>
    </source>
</evidence>
<feature type="binding site" evidence="10">
    <location>
        <position position="70"/>
    </location>
    <ligand>
        <name>substrate</name>
    </ligand>
</feature>
<feature type="binding site" evidence="10">
    <location>
        <position position="293"/>
    </location>
    <ligand>
        <name>substrate</name>
    </ligand>
</feature>
<dbReference type="AlphaFoldDB" id="A0A926I958"/>
<evidence type="ECO:0000256" key="7">
    <source>
        <dbReference type="ARBA" id="ARBA00023004"/>
    </source>
</evidence>
<dbReference type="InterPro" id="IPR002817">
    <property type="entry name" value="ThiC/BzaA/B"/>
</dbReference>
<comment type="catalytic activity">
    <reaction evidence="10">
        <text>5-amino-1-(5-phospho-beta-D-ribosyl)imidazole + S-adenosyl-L-methionine = 4-amino-2-methyl-5-(phosphooxymethyl)pyrimidine + CO + 5'-deoxyadenosine + formate + L-methionine + 3 H(+)</text>
        <dbReference type="Rhea" id="RHEA:24840"/>
        <dbReference type="ChEBI" id="CHEBI:15378"/>
        <dbReference type="ChEBI" id="CHEBI:15740"/>
        <dbReference type="ChEBI" id="CHEBI:17245"/>
        <dbReference type="ChEBI" id="CHEBI:17319"/>
        <dbReference type="ChEBI" id="CHEBI:57844"/>
        <dbReference type="ChEBI" id="CHEBI:58354"/>
        <dbReference type="ChEBI" id="CHEBI:59789"/>
        <dbReference type="ChEBI" id="CHEBI:137981"/>
        <dbReference type="EC" id="4.1.99.17"/>
    </reaction>
</comment>
<dbReference type="FunFam" id="3.20.20.540:FF:000001">
    <property type="entry name" value="Phosphomethylpyrimidine synthase"/>
    <property type="match status" value="1"/>
</dbReference>
<keyword evidence="4 10" id="KW-0479">Metal-binding</keyword>
<feature type="binding site" evidence="10">
    <location>
        <position position="128"/>
    </location>
    <ligand>
        <name>substrate</name>
    </ligand>
</feature>
<feature type="binding site" evidence="10">
    <location>
        <begin position="227"/>
        <end position="230"/>
    </location>
    <ligand>
        <name>substrate</name>
    </ligand>
</feature>
<name>A0A926I958_9FIRM</name>
<dbReference type="Gene3D" id="3.20.20.540">
    <property type="entry name" value="Radical SAM ThiC family, central domain"/>
    <property type="match status" value="1"/>
</dbReference>
<evidence type="ECO:0000256" key="6">
    <source>
        <dbReference type="ARBA" id="ARBA00022977"/>
    </source>
</evidence>
<gene>
    <name evidence="10 11" type="primary">thiC</name>
    <name evidence="11" type="ORF">H8692_02800</name>
</gene>
<proteinExistence type="inferred from homology"/>
<evidence type="ECO:0000313" key="12">
    <source>
        <dbReference type="Proteomes" id="UP000610862"/>
    </source>
</evidence>
<dbReference type="PANTHER" id="PTHR30557">
    <property type="entry name" value="THIAMINE BIOSYNTHESIS PROTEIN THIC"/>
    <property type="match status" value="1"/>
</dbReference>
<evidence type="ECO:0000256" key="2">
    <source>
        <dbReference type="ARBA" id="ARBA00022485"/>
    </source>
</evidence>